<evidence type="ECO:0000256" key="6">
    <source>
        <dbReference type="SAM" id="Phobius"/>
    </source>
</evidence>
<comment type="caution">
    <text evidence="8">The sequence shown here is derived from an EMBL/GenBank/DDBJ whole genome shotgun (WGS) entry which is preliminary data.</text>
</comment>
<evidence type="ECO:0000256" key="3">
    <source>
        <dbReference type="ARBA" id="ARBA00022989"/>
    </source>
</evidence>
<feature type="compositionally biased region" description="Acidic residues" evidence="5">
    <location>
        <begin position="392"/>
        <end position="403"/>
    </location>
</feature>
<evidence type="ECO:0000313" key="9">
    <source>
        <dbReference type="Proteomes" id="UP001562354"/>
    </source>
</evidence>
<feature type="transmembrane region" description="Helical" evidence="6">
    <location>
        <begin position="47"/>
        <end position="72"/>
    </location>
</feature>
<feature type="region of interest" description="Disordered" evidence="5">
    <location>
        <begin position="346"/>
        <end position="425"/>
    </location>
</feature>
<dbReference type="EMBL" id="JBFMKM010000004">
    <property type="protein sequence ID" value="KAL1306977.1"/>
    <property type="molecule type" value="Genomic_DNA"/>
</dbReference>
<evidence type="ECO:0000256" key="2">
    <source>
        <dbReference type="ARBA" id="ARBA00022692"/>
    </source>
</evidence>
<evidence type="ECO:0000259" key="7">
    <source>
        <dbReference type="Pfam" id="PF04116"/>
    </source>
</evidence>
<accession>A0ABR3PLH0</accession>
<dbReference type="Proteomes" id="UP001562354">
    <property type="component" value="Unassembled WGS sequence"/>
</dbReference>
<evidence type="ECO:0000256" key="5">
    <source>
        <dbReference type="SAM" id="MobiDB-lite"/>
    </source>
</evidence>
<sequence length="425" mass="46671">MALQTIRDSIVYNHGYFEGRTSSVTDFLWSLYGTAMSKATSVASIPLPMLSFLALPFFGSTSTTINLAFFWLVWTTFVWKYDPLEVEIYGTLAIRCLFFLLPSYLFLGIDALLPSLATSIKANGSKSLPLQNMTRSSLAKITAVATANTLMAVALQGAFEYILTEYLHFRSGLRVSTFVPPPWSIAKDVLRALAMRGLTHYAIHRYVLHASPSKSPIAKWHQGWAHAIQRPFSIVAAYDHPICYLLAQWIPLYLPAFLFRYHVLTWHILVALTSLEELFIYSGYAVLPSSILLSGMARRTDAHYETNGKGNFGHWGVLDWVFGTTCPGGADVVDDLKDEAEERNVRERLGDAKDNAEGLVGDAKERFGGESDQAGGKDAARNEDAAGGEAGGEADGEAAEAEPESPSQGGKRRSKRRAREASAAS</sequence>
<name>A0ABR3PLH0_9PEZI</name>
<comment type="subcellular location">
    <subcellularLocation>
        <location evidence="1">Membrane</location>
    </subcellularLocation>
</comment>
<feature type="compositionally biased region" description="Basic and acidic residues" evidence="5">
    <location>
        <begin position="346"/>
        <end position="369"/>
    </location>
</feature>
<evidence type="ECO:0000313" key="8">
    <source>
        <dbReference type="EMBL" id="KAL1306977.1"/>
    </source>
</evidence>
<organism evidence="8 9">
    <name type="scientific">Neodothiora populina</name>
    <dbReference type="NCBI Taxonomy" id="2781224"/>
    <lineage>
        <taxon>Eukaryota</taxon>
        <taxon>Fungi</taxon>
        <taxon>Dikarya</taxon>
        <taxon>Ascomycota</taxon>
        <taxon>Pezizomycotina</taxon>
        <taxon>Dothideomycetes</taxon>
        <taxon>Dothideomycetidae</taxon>
        <taxon>Dothideales</taxon>
        <taxon>Dothioraceae</taxon>
        <taxon>Neodothiora</taxon>
    </lineage>
</organism>
<keyword evidence="2 6" id="KW-0812">Transmembrane</keyword>
<evidence type="ECO:0000256" key="4">
    <source>
        <dbReference type="ARBA" id="ARBA00023136"/>
    </source>
</evidence>
<keyword evidence="3 6" id="KW-1133">Transmembrane helix</keyword>
<dbReference type="Pfam" id="PF04116">
    <property type="entry name" value="FA_hydroxylase"/>
    <property type="match status" value="1"/>
</dbReference>
<dbReference type="InterPro" id="IPR050307">
    <property type="entry name" value="Sterol_Desaturase_Related"/>
</dbReference>
<dbReference type="GeneID" id="95979309"/>
<dbReference type="RefSeq" id="XP_069203249.1">
    <property type="nucleotide sequence ID" value="XM_069345422.1"/>
</dbReference>
<reference evidence="8 9" key="1">
    <citation type="submission" date="2024-07" db="EMBL/GenBank/DDBJ databases">
        <title>Draft sequence of the Neodothiora populina.</title>
        <authorList>
            <person name="Drown D.D."/>
            <person name="Schuette U.S."/>
            <person name="Buechlein A.B."/>
            <person name="Rusch D.R."/>
            <person name="Winton L.W."/>
            <person name="Adams G.A."/>
        </authorList>
    </citation>
    <scope>NUCLEOTIDE SEQUENCE [LARGE SCALE GENOMIC DNA]</scope>
    <source>
        <strain evidence="8 9">CPC 39397</strain>
    </source>
</reference>
<dbReference type="PANTHER" id="PTHR11863">
    <property type="entry name" value="STEROL DESATURASE"/>
    <property type="match status" value="1"/>
</dbReference>
<gene>
    <name evidence="8" type="ORF">AAFC00_005610</name>
</gene>
<dbReference type="InterPro" id="IPR006694">
    <property type="entry name" value="Fatty_acid_hydroxylase"/>
</dbReference>
<keyword evidence="9" id="KW-1185">Reference proteome</keyword>
<feature type="transmembrane region" description="Helical" evidence="6">
    <location>
        <begin position="92"/>
        <end position="113"/>
    </location>
</feature>
<proteinExistence type="predicted"/>
<protein>
    <recommendedName>
        <fullName evidence="7">Fatty acid hydroxylase domain-containing protein</fullName>
    </recommendedName>
</protein>
<evidence type="ECO:0000256" key="1">
    <source>
        <dbReference type="ARBA" id="ARBA00004370"/>
    </source>
</evidence>
<keyword evidence="4 6" id="KW-0472">Membrane</keyword>
<feature type="domain" description="Fatty acid hydroxylase" evidence="7">
    <location>
        <begin position="192"/>
        <end position="324"/>
    </location>
</feature>